<dbReference type="Gene3D" id="3.40.630.10">
    <property type="entry name" value="Zn peptidases"/>
    <property type="match status" value="1"/>
</dbReference>
<evidence type="ECO:0000313" key="5">
    <source>
        <dbReference type="Proteomes" id="UP000193285"/>
    </source>
</evidence>
<name>A0A1X2ADZ9_9MYCO</name>
<evidence type="ECO:0000259" key="3">
    <source>
        <dbReference type="Pfam" id="PF04389"/>
    </source>
</evidence>
<feature type="domain" description="PA" evidence="2">
    <location>
        <begin position="129"/>
        <end position="213"/>
    </location>
</feature>
<dbReference type="GO" id="GO:0006508">
    <property type="term" value="P:proteolysis"/>
    <property type="evidence" value="ECO:0007669"/>
    <property type="project" value="InterPro"/>
</dbReference>
<feature type="chain" id="PRO_5038510141" evidence="1">
    <location>
        <begin position="24"/>
        <end position="489"/>
    </location>
</feature>
<dbReference type="STRING" id="767916.AWB91_25485"/>
<feature type="signal peptide" evidence="1">
    <location>
        <begin position="1"/>
        <end position="23"/>
    </location>
</feature>
<dbReference type="Gene3D" id="3.50.30.30">
    <property type="match status" value="1"/>
</dbReference>
<dbReference type="InterPro" id="IPR007484">
    <property type="entry name" value="Peptidase_M28"/>
</dbReference>
<dbReference type="Pfam" id="PF02225">
    <property type="entry name" value="PA"/>
    <property type="match status" value="1"/>
</dbReference>
<dbReference type="OrthoDB" id="345880at2"/>
<dbReference type="EMBL" id="LQPN01000035">
    <property type="protein sequence ID" value="ORW49582.1"/>
    <property type="molecule type" value="Genomic_DNA"/>
</dbReference>
<sequence length="489" mass="50272">MRPLASALIVIALVAGCSSPRPAPPSAAPDLARVLTQRVTADRLVTHLRALQNVANANRGNRADGTPGYDASVEYVAKALRDRGFNVSTPQFDRLFNVSPGKPALTVAGRTYQVDQASLLVRTPPGGLTGPPVHPTRPSGCAVGDYPAAVPKGAIAVVDDSGCSVVDKQNAALAKGAAALVVLSAPSGGQGAPPGLFAPGYFKQLTVPVAVVGAYGAPALARETAPIRLVLDAENIKITSRNVLAQTETGSPHEAIVVGAHLDGPRDGPGINDNATGVAAVLETALQLGPLAPVNNAVRFVFWGADEDGLNGVTDYVFGMDANQLNDIAMYLDFTMLGSPNAGYFTDDGDQSGPPTPGISFGDVPEGSAGIERTLGGYLNLAGKRPADMPLGTRTDYHPFMIAGVPVGGMTTGASQPKTTVQARLWGGQAGVPFAPNFQSPRDTVDAVDRDALAIMGSGVGFAVGTYAESIGGVNGVPPHDKRHRTRMP</sequence>
<dbReference type="PANTHER" id="PTHR12147">
    <property type="entry name" value="METALLOPEPTIDASE M28 FAMILY MEMBER"/>
    <property type="match status" value="1"/>
</dbReference>
<dbReference type="Proteomes" id="UP000193285">
    <property type="component" value="Unassembled WGS sequence"/>
</dbReference>
<evidence type="ECO:0000259" key="2">
    <source>
        <dbReference type="Pfam" id="PF02225"/>
    </source>
</evidence>
<dbReference type="SUPFAM" id="SSF53187">
    <property type="entry name" value="Zn-dependent exopeptidases"/>
    <property type="match status" value="1"/>
</dbReference>
<dbReference type="SUPFAM" id="SSF52025">
    <property type="entry name" value="PA domain"/>
    <property type="match status" value="1"/>
</dbReference>
<dbReference type="InterPro" id="IPR003137">
    <property type="entry name" value="PA_domain"/>
</dbReference>
<dbReference type="InterPro" id="IPR046450">
    <property type="entry name" value="PA_dom_sf"/>
</dbReference>
<organism evidence="4 5">
    <name type="scientific">Mycobacterium paraense</name>
    <dbReference type="NCBI Taxonomy" id="767916"/>
    <lineage>
        <taxon>Bacteria</taxon>
        <taxon>Bacillati</taxon>
        <taxon>Actinomycetota</taxon>
        <taxon>Actinomycetes</taxon>
        <taxon>Mycobacteriales</taxon>
        <taxon>Mycobacteriaceae</taxon>
        <taxon>Mycobacterium</taxon>
        <taxon>Mycobacterium simiae complex</taxon>
    </lineage>
</organism>
<protein>
    <submittedName>
        <fullName evidence="4">Peptidase M28</fullName>
    </submittedName>
</protein>
<dbReference type="PANTHER" id="PTHR12147:SF26">
    <property type="entry name" value="PEPTIDASE M28 DOMAIN-CONTAINING PROTEIN"/>
    <property type="match status" value="1"/>
</dbReference>
<dbReference type="GO" id="GO:0008235">
    <property type="term" value="F:metalloexopeptidase activity"/>
    <property type="evidence" value="ECO:0007669"/>
    <property type="project" value="InterPro"/>
</dbReference>
<dbReference type="PROSITE" id="PS51257">
    <property type="entry name" value="PROKAR_LIPOPROTEIN"/>
    <property type="match status" value="1"/>
</dbReference>
<dbReference type="AlphaFoldDB" id="A0A1X2ADZ9"/>
<gene>
    <name evidence="4" type="ORF">AWB90_09675</name>
</gene>
<evidence type="ECO:0000256" key="1">
    <source>
        <dbReference type="SAM" id="SignalP"/>
    </source>
</evidence>
<keyword evidence="1" id="KW-0732">Signal</keyword>
<dbReference type="InterPro" id="IPR045175">
    <property type="entry name" value="M28_fam"/>
</dbReference>
<feature type="domain" description="Peptidase M28" evidence="3">
    <location>
        <begin position="242"/>
        <end position="458"/>
    </location>
</feature>
<comment type="caution">
    <text evidence="4">The sequence shown here is derived from an EMBL/GenBank/DDBJ whole genome shotgun (WGS) entry which is preliminary data.</text>
</comment>
<evidence type="ECO:0000313" key="4">
    <source>
        <dbReference type="EMBL" id="ORW49582.1"/>
    </source>
</evidence>
<dbReference type="Pfam" id="PF04389">
    <property type="entry name" value="Peptidase_M28"/>
    <property type="match status" value="1"/>
</dbReference>
<accession>A0A1X2ADZ9</accession>
<proteinExistence type="predicted"/>
<reference evidence="4 5" key="1">
    <citation type="journal article" date="2015" name="Emerg. Microbes Infect.">
        <title>Characterization of 17 strains belonging to the Mycobacterium simiae complex and description of Mycobacterium paraense sp. nov.</title>
        <authorList>
            <person name="Fusco da Costa A.R."/>
            <person name="Fedrizzi T."/>
            <person name="Lopes M.L."/>
            <person name="Pecorari M."/>
            <person name="Oliveira da Costa W.L."/>
            <person name="Giacobazzi E."/>
            <person name="da Costa Bahia J.R."/>
            <person name="De Sanctis V."/>
            <person name="Batista Lima K.V."/>
            <person name="Bertorelli R."/>
            <person name="Grottola A."/>
            <person name="Fabio A."/>
            <person name="Mariottini A."/>
            <person name="Ferretti P."/>
            <person name="Di Leva F."/>
            <person name="Fregni Serpini G."/>
            <person name="Tagliazucchi S."/>
            <person name="Rumpianesi F."/>
            <person name="Jousson O."/>
            <person name="Segata N."/>
            <person name="Tortoli E."/>
        </authorList>
    </citation>
    <scope>NUCLEOTIDE SEQUENCE [LARGE SCALE GENOMIC DNA]</scope>
    <source>
        <strain evidence="4 5">IEC33</strain>
    </source>
</reference>